<proteinExistence type="predicted"/>
<keyword evidence="2" id="KW-1185">Reference proteome</keyword>
<evidence type="ECO:0000313" key="1">
    <source>
        <dbReference type="EnsemblPlants" id="TuG1812G0600000206.01.T01.cds330346"/>
    </source>
</evidence>
<sequence length="39" mass="4347">RGLSRPSRLRQTITGRLAMNAGSNPTSEIRNSDLLCSMW</sequence>
<organism evidence="1 2">
    <name type="scientific">Triticum urartu</name>
    <name type="common">Red wild einkorn</name>
    <name type="synonym">Crithodium urartu</name>
    <dbReference type="NCBI Taxonomy" id="4572"/>
    <lineage>
        <taxon>Eukaryota</taxon>
        <taxon>Viridiplantae</taxon>
        <taxon>Streptophyta</taxon>
        <taxon>Embryophyta</taxon>
        <taxon>Tracheophyta</taxon>
        <taxon>Spermatophyta</taxon>
        <taxon>Magnoliopsida</taxon>
        <taxon>Liliopsida</taxon>
        <taxon>Poales</taxon>
        <taxon>Poaceae</taxon>
        <taxon>BOP clade</taxon>
        <taxon>Pooideae</taxon>
        <taxon>Triticodae</taxon>
        <taxon>Triticeae</taxon>
        <taxon>Triticinae</taxon>
        <taxon>Triticum</taxon>
    </lineage>
</organism>
<dbReference type="Gramene" id="TuG1812G0600000206.01.T01">
    <property type="protein sequence ID" value="TuG1812G0600000206.01.T01.cds330346"/>
    <property type="gene ID" value="TuG1812G0600000206.01"/>
</dbReference>
<reference evidence="1" key="3">
    <citation type="submission" date="2022-06" db="UniProtKB">
        <authorList>
            <consortium name="EnsemblPlants"/>
        </authorList>
    </citation>
    <scope>IDENTIFICATION</scope>
</reference>
<evidence type="ECO:0000313" key="2">
    <source>
        <dbReference type="Proteomes" id="UP000015106"/>
    </source>
</evidence>
<accession>A0A8R7UNT8</accession>
<dbReference type="Proteomes" id="UP000015106">
    <property type="component" value="Chromosome 6"/>
</dbReference>
<dbReference type="EnsemblPlants" id="TuG1812G0600000206.01.T01">
    <property type="protein sequence ID" value="TuG1812G0600000206.01.T01.cds330346"/>
    <property type="gene ID" value="TuG1812G0600000206.01"/>
</dbReference>
<dbReference type="AlphaFoldDB" id="A0A8R7UNT8"/>
<reference evidence="1" key="2">
    <citation type="submission" date="2018-03" db="EMBL/GenBank/DDBJ databases">
        <title>The Triticum urartu genome reveals the dynamic nature of wheat genome evolution.</title>
        <authorList>
            <person name="Ling H."/>
            <person name="Ma B."/>
            <person name="Shi X."/>
            <person name="Liu H."/>
            <person name="Dong L."/>
            <person name="Sun H."/>
            <person name="Cao Y."/>
            <person name="Gao Q."/>
            <person name="Zheng S."/>
            <person name="Li Y."/>
            <person name="Yu Y."/>
            <person name="Du H."/>
            <person name="Qi M."/>
            <person name="Li Y."/>
            <person name="Yu H."/>
            <person name="Cui Y."/>
            <person name="Wang N."/>
            <person name="Chen C."/>
            <person name="Wu H."/>
            <person name="Zhao Y."/>
            <person name="Zhang J."/>
            <person name="Li Y."/>
            <person name="Zhou W."/>
            <person name="Zhang B."/>
            <person name="Hu W."/>
            <person name="Eijk M."/>
            <person name="Tang J."/>
            <person name="Witsenboer H."/>
            <person name="Zhao S."/>
            <person name="Li Z."/>
            <person name="Zhang A."/>
            <person name="Wang D."/>
            <person name="Liang C."/>
        </authorList>
    </citation>
    <scope>NUCLEOTIDE SEQUENCE [LARGE SCALE GENOMIC DNA]</scope>
    <source>
        <strain evidence="1">cv. G1812</strain>
    </source>
</reference>
<name>A0A8R7UNT8_TRIUA</name>
<protein>
    <submittedName>
        <fullName evidence="1">Uncharacterized protein</fullName>
    </submittedName>
</protein>
<reference evidence="2" key="1">
    <citation type="journal article" date="2013" name="Nature">
        <title>Draft genome of the wheat A-genome progenitor Triticum urartu.</title>
        <authorList>
            <person name="Ling H.Q."/>
            <person name="Zhao S."/>
            <person name="Liu D."/>
            <person name="Wang J."/>
            <person name="Sun H."/>
            <person name="Zhang C."/>
            <person name="Fan H."/>
            <person name="Li D."/>
            <person name="Dong L."/>
            <person name="Tao Y."/>
            <person name="Gao C."/>
            <person name="Wu H."/>
            <person name="Li Y."/>
            <person name="Cui Y."/>
            <person name="Guo X."/>
            <person name="Zheng S."/>
            <person name="Wang B."/>
            <person name="Yu K."/>
            <person name="Liang Q."/>
            <person name="Yang W."/>
            <person name="Lou X."/>
            <person name="Chen J."/>
            <person name="Feng M."/>
            <person name="Jian J."/>
            <person name="Zhang X."/>
            <person name="Luo G."/>
            <person name="Jiang Y."/>
            <person name="Liu J."/>
            <person name="Wang Z."/>
            <person name="Sha Y."/>
            <person name="Zhang B."/>
            <person name="Wu H."/>
            <person name="Tang D."/>
            <person name="Shen Q."/>
            <person name="Xue P."/>
            <person name="Zou S."/>
            <person name="Wang X."/>
            <person name="Liu X."/>
            <person name="Wang F."/>
            <person name="Yang Y."/>
            <person name="An X."/>
            <person name="Dong Z."/>
            <person name="Zhang K."/>
            <person name="Zhang X."/>
            <person name="Luo M.C."/>
            <person name="Dvorak J."/>
            <person name="Tong Y."/>
            <person name="Wang J."/>
            <person name="Yang H."/>
            <person name="Li Z."/>
            <person name="Wang D."/>
            <person name="Zhang A."/>
            <person name="Wang J."/>
        </authorList>
    </citation>
    <scope>NUCLEOTIDE SEQUENCE</scope>
    <source>
        <strain evidence="2">cv. G1812</strain>
    </source>
</reference>